<keyword evidence="1" id="KW-0805">Transcription regulation</keyword>
<dbReference type="PANTHER" id="PTHR33204">
    <property type="entry name" value="TRANSCRIPTIONAL REGULATOR, MARR FAMILY"/>
    <property type="match status" value="1"/>
</dbReference>
<protein>
    <submittedName>
        <fullName evidence="5">Helix-turn-helix domain-containing protein</fullName>
    </submittedName>
</protein>
<sequence length="143" mass="15966">MLKVSGNLLVSLRINSKGMEAKSNITEAKCKASLNAVGDALYVIGGKWKLRVIIALREGNTRFNDIQRAIDGISARVLSNELKELELNGFVKRIVHNQTPVIVEYIATEYSTTLSNVLAALTEWGTMHRNKIKQERRQEVADV</sequence>
<evidence type="ECO:0000256" key="1">
    <source>
        <dbReference type="ARBA" id="ARBA00023015"/>
    </source>
</evidence>
<accession>A0ABZ0TF33</accession>
<dbReference type="SUPFAM" id="SSF46785">
    <property type="entry name" value="Winged helix' DNA-binding domain"/>
    <property type="match status" value="1"/>
</dbReference>
<dbReference type="Gene3D" id="1.10.10.10">
    <property type="entry name" value="Winged helix-like DNA-binding domain superfamily/Winged helix DNA-binding domain"/>
    <property type="match status" value="1"/>
</dbReference>
<dbReference type="InterPro" id="IPR036388">
    <property type="entry name" value="WH-like_DNA-bd_sf"/>
</dbReference>
<feature type="domain" description="HTH hxlR-type" evidence="4">
    <location>
        <begin position="30"/>
        <end position="133"/>
    </location>
</feature>
<evidence type="ECO:0000313" key="6">
    <source>
        <dbReference type="Proteomes" id="UP001324380"/>
    </source>
</evidence>
<keyword evidence="6" id="KW-1185">Reference proteome</keyword>
<evidence type="ECO:0000256" key="3">
    <source>
        <dbReference type="ARBA" id="ARBA00023163"/>
    </source>
</evidence>
<dbReference type="RefSeq" id="WP_321560329.1">
    <property type="nucleotide sequence ID" value="NZ_CP139558.1"/>
</dbReference>
<dbReference type="InterPro" id="IPR002577">
    <property type="entry name" value="HTH_HxlR"/>
</dbReference>
<keyword evidence="2" id="KW-0238">DNA-binding</keyword>
<dbReference type="Proteomes" id="UP001324380">
    <property type="component" value="Chromosome"/>
</dbReference>
<name>A0ABZ0TF33_9SPHI</name>
<dbReference type="EMBL" id="CP139558">
    <property type="protein sequence ID" value="WPU91161.1"/>
    <property type="molecule type" value="Genomic_DNA"/>
</dbReference>
<dbReference type="PANTHER" id="PTHR33204:SF29">
    <property type="entry name" value="TRANSCRIPTIONAL REGULATOR"/>
    <property type="match status" value="1"/>
</dbReference>
<reference evidence="5 6" key="1">
    <citation type="submission" date="2023-11" db="EMBL/GenBank/DDBJ databases">
        <title>Analysis of the Genomes of Mucilaginibacter gossypii cycad 4 and M. sabulilitoris SNA2: microbes with the potential for plant growth promotion.</title>
        <authorList>
            <person name="Hirsch A.M."/>
            <person name="Humm E."/>
            <person name="Rubbi M."/>
            <person name="Del Vecchio G."/>
            <person name="Ha S.M."/>
            <person name="Pellegrini M."/>
            <person name="Gunsalus R.P."/>
        </authorList>
    </citation>
    <scope>NUCLEOTIDE SEQUENCE [LARGE SCALE GENOMIC DNA]</scope>
    <source>
        <strain evidence="5 6">SNA2</strain>
    </source>
</reference>
<dbReference type="Pfam" id="PF01638">
    <property type="entry name" value="HxlR"/>
    <property type="match status" value="1"/>
</dbReference>
<evidence type="ECO:0000259" key="4">
    <source>
        <dbReference type="PROSITE" id="PS51118"/>
    </source>
</evidence>
<dbReference type="InterPro" id="IPR036390">
    <property type="entry name" value="WH_DNA-bd_sf"/>
</dbReference>
<evidence type="ECO:0000313" key="5">
    <source>
        <dbReference type="EMBL" id="WPU91161.1"/>
    </source>
</evidence>
<gene>
    <name evidence="5" type="ORF">SNE25_17735</name>
</gene>
<evidence type="ECO:0000256" key="2">
    <source>
        <dbReference type="ARBA" id="ARBA00023125"/>
    </source>
</evidence>
<organism evidence="5 6">
    <name type="scientific">Mucilaginibacter sabulilitoris</name>
    <dbReference type="NCBI Taxonomy" id="1173583"/>
    <lineage>
        <taxon>Bacteria</taxon>
        <taxon>Pseudomonadati</taxon>
        <taxon>Bacteroidota</taxon>
        <taxon>Sphingobacteriia</taxon>
        <taxon>Sphingobacteriales</taxon>
        <taxon>Sphingobacteriaceae</taxon>
        <taxon>Mucilaginibacter</taxon>
    </lineage>
</organism>
<keyword evidence="3" id="KW-0804">Transcription</keyword>
<proteinExistence type="predicted"/>
<dbReference type="PROSITE" id="PS51118">
    <property type="entry name" value="HTH_HXLR"/>
    <property type="match status" value="1"/>
</dbReference>